<evidence type="ECO:0000256" key="8">
    <source>
        <dbReference type="PROSITE-ProRule" id="PRU00221"/>
    </source>
</evidence>
<dbReference type="SUPFAM" id="SSF50998">
    <property type="entry name" value="Quinoprotein alcohol dehydrogenase-like"/>
    <property type="match status" value="1"/>
</dbReference>
<dbReference type="PROSITE" id="PS50082">
    <property type="entry name" value="WD_REPEATS_2"/>
    <property type="match status" value="2"/>
</dbReference>
<dbReference type="Gene3D" id="2.130.10.10">
    <property type="entry name" value="YVTN repeat-like/Quinoprotein amine dehydrogenase"/>
    <property type="match status" value="1"/>
</dbReference>
<dbReference type="PROSITE" id="PS50294">
    <property type="entry name" value="WD_REPEATS_REGION"/>
    <property type="match status" value="1"/>
</dbReference>
<reference evidence="11 12" key="1">
    <citation type="journal article" date="2014" name="Mol. Plant">
        <title>Chromosome Scale Genome Assembly and Transcriptome Profiling of Nannochloropsis gaditana in Nitrogen Depletion.</title>
        <authorList>
            <person name="Corteggiani Carpinelli E."/>
            <person name="Telatin A."/>
            <person name="Vitulo N."/>
            <person name="Forcato C."/>
            <person name="D'Angelo M."/>
            <person name="Schiavon R."/>
            <person name="Vezzi A."/>
            <person name="Giacometti G.M."/>
            <person name="Morosinotto T."/>
            <person name="Valle G."/>
        </authorList>
    </citation>
    <scope>NUCLEOTIDE SEQUENCE [LARGE SCALE GENOMIC DNA]</scope>
    <source>
        <strain evidence="11 12">B-31</strain>
    </source>
</reference>
<feature type="region of interest" description="Disordered" evidence="9">
    <location>
        <begin position="201"/>
        <end position="222"/>
    </location>
</feature>
<feature type="repeat" description="WD" evidence="8">
    <location>
        <begin position="233"/>
        <end position="253"/>
    </location>
</feature>
<feature type="non-terminal residue" evidence="11">
    <location>
        <position position="332"/>
    </location>
</feature>
<dbReference type="InterPro" id="IPR054532">
    <property type="entry name" value="TPL_SMU1_LisH-like"/>
</dbReference>
<dbReference type="InterPro" id="IPR015943">
    <property type="entry name" value="WD40/YVTN_repeat-like_dom_sf"/>
</dbReference>
<comment type="similarity">
    <text evidence="7">Belongs to the WD repeat SMU1 family.</text>
</comment>
<dbReference type="SMART" id="SM00668">
    <property type="entry name" value="CTLH"/>
    <property type="match status" value="1"/>
</dbReference>
<evidence type="ECO:0000256" key="9">
    <source>
        <dbReference type="SAM" id="MobiDB-lite"/>
    </source>
</evidence>
<dbReference type="EMBL" id="AZIL01000541">
    <property type="protein sequence ID" value="EWM26959.1"/>
    <property type="molecule type" value="Genomic_DNA"/>
</dbReference>
<keyword evidence="12" id="KW-1185">Reference proteome</keyword>
<dbReference type="InterPro" id="IPR006595">
    <property type="entry name" value="CTLH_C"/>
</dbReference>
<dbReference type="PANTHER" id="PTHR22848">
    <property type="entry name" value="WD40 REPEAT PROTEIN"/>
    <property type="match status" value="1"/>
</dbReference>
<evidence type="ECO:0000259" key="10">
    <source>
        <dbReference type="PROSITE" id="PS50897"/>
    </source>
</evidence>
<dbReference type="GO" id="GO:0005634">
    <property type="term" value="C:nucleus"/>
    <property type="evidence" value="ECO:0007669"/>
    <property type="project" value="UniProtKB-SubCell"/>
</dbReference>
<proteinExistence type="inferred from homology"/>
<keyword evidence="2 8" id="KW-0853">WD repeat</keyword>
<organism evidence="11 12">
    <name type="scientific">Nannochloropsis gaditana</name>
    <dbReference type="NCBI Taxonomy" id="72520"/>
    <lineage>
        <taxon>Eukaryota</taxon>
        <taxon>Sar</taxon>
        <taxon>Stramenopiles</taxon>
        <taxon>Ochrophyta</taxon>
        <taxon>Eustigmatophyceae</taxon>
        <taxon>Eustigmatales</taxon>
        <taxon>Monodopsidaceae</taxon>
        <taxon>Nannochloropsis</taxon>
    </lineage>
</organism>
<evidence type="ECO:0000313" key="12">
    <source>
        <dbReference type="Proteomes" id="UP000019335"/>
    </source>
</evidence>
<dbReference type="AlphaFoldDB" id="W7U2R5"/>
<feature type="domain" description="CTLH" evidence="10">
    <location>
        <begin position="50"/>
        <end position="102"/>
    </location>
</feature>
<keyword evidence="3" id="KW-0507">mRNA processing</keyword>
<evidence type="ECO:0000256" key="4">
    <source>
        <dbReference type="ARBA" id="ARBA00022737"/>
    </source>
</evidence>
<evidence type="ECO:0000256" key="5">
    <source>
        <dbReference type="ARBA" id="ARBA00023187"/>
    </source>
</evidence>
<protein>
    <submittedName>
        <fullName evidence="11">Wd40 repeat-containing protein smu1</fullName>
    </submittedName>
</protein>
<comment type="caution">
    <text evidence="11">The sequence shown here is derived from an EMBL/GenBank/DDBJ whole genome shotgun (WGS) entry which is preliminary data.</text>
</comment>
<evidence type="ECO:0000256" key="6">
    <source>
        <dbReference type="ARBA" id="ARBA00023242"/>
    </source>
</evidence>
<evidence type="ECO:0000313" key="11">
    <source>
        <dbReference type="EMBL" id="EWM26959.1"/>
    </source>
</evidence>
<dbReference type="Pfam" id="PF17814">
    <property type="entry name" value="LisH_TPL"/>
    <property type="match status" value="1"/>
</dbReference>
<dbReference type="OrthoDB" id="538223at2759"/>
<accession>W7U2R5</accession>
<dbReference type="InterPro" id="IPR045184">
    <property type="entry name" value="SMU1"/>
</dbReference>
<dbReference type="InterPro" id="IPR011047">
    <property type="entry name" value="Quinoprotein_ADH-like_sf"/>
</dbReference>
<dbReference type="PROSITE" id="PS50897">
    <property type="entry name" value="CTLH"/>
    <property type="match status" value="1"/>
</dbReference>
<dbReference type="Pfam" id="PF00400">
    <property type="entry name" value="WD40"/>
    <property type="match status" value="2"/>
</dbReference>
<dbReference type="Proteomes" id="UP000019335">
    <property type="component" value="Chromosome 7"/>
</dbReference>
<feature type="repeat" description="WD" evidence="8">
    <location>
        <begin position="271"/>
        <end position="312"/>
    </location>
</feature>
<gene>
    <name evidence="11" type="ORF">Naga_101032g2</name>
</gene>
<dbReference type="InterPro" id="IPR006594">
    <property type="entry name" value="LisH"/>
</dbReference>
<evidence type="ECO:0000256" key="7">
    <source>
        <dbReference type="ARBA" id="ARBA00025801"/>
    </source>
</evidence>
<dbReference type="PROSITE" id="PS50896">
    <property type="entry name" value="LISH"/>
    <property type="match status" value="1"/>
</dbReference>
<keyword evidence="4" id="KW-0677">Repeat</keyword>
<evidence type="ECO:0000256" key="2">
    <source>
        <dbReference type="ARBA" id="ARBA00022574"/>
    </source>
</evidence>
<comment type="subcellular location">
    <subcellularLocation>
        <location evidence="1">Nucleus</location>
    </subcellularLocation>
</comment>
<dbReference type="GO" id="GO:0000398">
    <property type="term" value="P:mRNA splicing, via spliceosome"/>
    <property type="evidence" value="ECO:0007669"/>
    <property type="project" value="InterPro"/>
</dbReference>
<keyword evidence="5" id="KW-0508">mRNA splicing</keyword>
<feature type="compositionally biased region" description="Basic and acidic residues" evidence="9">
    <location>
        <begin position="204"/>
        <end position="213"/>
    </location>
</feature>
<keyword evidence="6" id="KW-0539">Nucleus</keyword>
<name>W7U2R5_9STRA</name>
<dbReference type="SMART" id="SM00667">
    <property type="entry name" value="LisH"/>
    <property type="match status" value="1"/>
</dbReference>
<dbReference type="InterPro" id="IPR001680">
    <property type="entry name" value="WD40_rpt"/>
</dbReference>
<dbReference type="SMART" id="SM00320">
    <property type="entry name" value="WD40"/>
    <property type="match status" value="2"/>
</dbReference>
<evidence type="ECO:0000256" key="3">
    <source>
        <dbReference type="ARBA" id="ARBA00022664"/>
    </source>
</evidence>
<sequence>MSSLPTSAASGVYEVEASDVIKLILQFCKENNLHRTLHTLQSESQVAMNSVDSMENFLSDVTQGRWDSVLPQAAGLQLPQDKLLALYEQVCLELIEMRETELAREMLRTTEPLQLLKTQDPDRYFRLETFLNRKIHDAQELYAYGLNKERRRQEIADSLAVEVSVVPPSRLLALLQQALRYQQLQGNLPKDRRYDLFRGSARSAGKDEAERPPKKQAGQIKFGSKTHPECARFSPDGLQLVTGSLDGFVEVWDPDTCRLRKDLPYQAREELMMHDAAVLALAFSRDGEMLATGDTDGAVKVWKLSSGKCLRHLPHAHSKGITSLAFSRDSLQ</sequence>
<evidence type="ECO:0000256" key="1">
    <source>
        <dbReference type="ARBA" id="ARBA00004123"/>
    </source>
</evidence>